<evidence type="ECO:0000256" key="5">
    <source>
        <dbReference type="PIRSR" id="PIRSR601382-2"/>
    </source>
</evidence>
<dbReference type="Proteomes" id="UP000887569">
    <property type="component" value="Unplaced"/>
</dbReference>
<evidence type="ECO:0000256" key="6">
    <source>
        <dbReference type="RuleBase" id="RU361193"/>
    </source>
</evidence>
<dbReference type="AlphaFoldDB" id="A0A915BSU4"/>
<sequence length="566" mass="63941">LGNPMYERVALKALDVLWKSRSSLGLVGNHINVQTGAWTATDAGIGAGVDSYFEYLAKGALLFQRPRLMYQFNKYVEAINAYVRKEDWFVWVSMTKGQVSLPIFQSLEAFWPGLLALTGNIDDAQRIIFQYSQITRQYGFPPEFYNIPSQEAAIEHSCRTTCGYATIKNVNDHTIEDRMESFFLSETTKYLYLLFDPENFMNNDGTSSRIVETPNGPCVLDAGGYIFNTEAHPLDPAAIYCCSAKRNSDIEKVAKFEDSIDLTDLIDITDPPLKTFQKSLLYESVPLETLELEKNREEHSLRNVRSDVEGEVEETEGYDSNSSHVVSEEETNEQGNLWRTVTAADASFEHSGRSNREGDEKTKKETASEKIKKLLDKARKFDKEISEKSRRKSNFAAELSVALKTLQEKLTAVVDASNHLSSVNMAVRSGGLIDEVSIPVATCKDCCRPLDARFDSLLLKKMMSLIYGRYIYPHRGIQTTNGPICAHNEQPLLEDEYINQWPDVSGVDTRQRLDAVDDIRLSSFRYHSLAEEHYELLSGPPLSYLSQFTGLGQVTPRIFNETHLRG</sequence>
<feature type="region of interest" description="Disordered" evidence="7">
    <location>
        <begin position="348"/>
        <end position="368"/>
    </location>
</feature>
<proteinExistence type="inferred from homology"/>
<organism evidence="8 9">
    <name type="scientific">Parascaris univalens</name>
    <name type="common">Nematode worm</name>
    <dbReference type="NCBI Taxonomy" id="6257"/>
    <lineage>
        <taxon>Eukaryota</taxon>
        <taxon>Metazoa</taxon>
        <taxon>Ecdysozoa</taxon>
        <taxon>Nematoda</taxon>
        <taxon>Chromadorea</taxon>
        <taxon>Rhabditida</taxon>
        <taxon>Spirurina</taxon>
        <taxon>Ascaridomorpha</taxon>
        <taxon>Ascaridoidea</taxon>
        <taxon>Ascarididae</taxon>
        <taxon>Parascaris</taxon>
    </lineage>
</organism>
<keyword evidence="3" id="KW-0256">Endoplasmic reticulum</keyword>
<dbReference type="EC" id="3.2.1.-" evidence="6"/>
<dbReference type="GO" id="GO:0044322">
    <property type="term" value="C:endoplasmic reticulum quality control compartment"/>
    <property type="evidence" value="ECO:0007669"/>
    <property type="project" value="GOC"/>
</dbReference>
<feature type="region of interest" description="Disordered" evidence="7">
    <location>
        <begin position="296"/>
        <end position="335"/>
    </location>
</feature>
<dbReference type="GO" id="GO:0004571">
    <property type="term" value="F:mannosyl-oligosaccharide 1,2-alpha-mannosidase activity"/>
    <property type="evidence" value="ECO:0007669"/>
    <property type="project" value="InterPro"/>
</dbReference>
<keyword evidence="6" id="KW-0378">Hydrolase</keyword>
<keyword evidence="4" id="KW-0325">Glycoprotein</keyword>
<reference evidence="9" key="1">
    <citation type="submission" date="2022-11" db="UniProtKB">
        <authorList>
            <consortium name="WormBaseParasite"/>
        </authorList>
    </citation>
    <scope>IDENTIFICATION</scope>
</reference>
<dbReference type="SUPFAM" id="SSF48225">
    <property type="entry name" value="Seven-hairpin glycosidases"/>
    <property type="match status" value="1"/>
</dbReference>
<dbReference type="PANTHER" id="PTHR45679">
    <property type="entry name" value="ER DEGRADATION-ENHANCING ALPHA-MANNOSIDASE-LIKE PROTEIN 2"/>
    <property type="match status" value="1"/>
</dbReference>
<dbReference type="PRINTS" id="PR00747">
    <property type="entry name" value="GLYHDRLASE47"/>
</dbReference>
<evidence type="ECO:0000313" key="9">
    <source>
        <dbReference type="WBParaSite" id="PgR057_g052_t02"/>
    </source>
</evidence>
<evidence type="ECO:0000256" key="4">
    <source>
        <dbReference type="ARBA" id="ARBA00023180"/>
    </source>
</evidence>
<keyword evidence="6" id="KW-0326">Glycosidase</keyword>
<accession>A0A915BSU4</accession>
<evidence type="ECO:0000256" key="2">
    <source>
        <dbReference type="ARBA" id="ARBA00007658"/>
    </source>
</evidence>
<dbReference type="InterPro" id="IPR036026">
    <property type="entry name" value="Seven-hairpin_glycosidases"/>
</dbReference>
<dbReference type="InterPro" id="IPR044674">
    <property type="entry name" value="EDEM1/2/3"/>
</dbReference>
<dbReference type="GO" id="GO:0005975">
    <property type="term" value="P:carbohydrate metabolic process"/>
    <property type="evidence" value="ECO:0007669"/>
    <property type="project" value="InterPro"/>
</dbReference>
<feature type="compositionally biased region" description="Basic and acidic residues" evidence="7">
    <location>
        <begin position="296"/>
        <end position="308"/>
    </location>
</feature>
<evidence type="ECO:0000313" key="8">
    <source>
        <dbReference type="Proteomes" id="UP000887569"/>
    </source>
</evidence>
<name>A0A915BSU4_PARUN</name>
<feature type="binding site" evidence="5">
    <location>
        <position position="229"/>
    </location>
    <ligand>
        <name>Ca(2+)</name>
        <dbReference type="ChEBI" id="CHEBI:29108"/>
    </ligand>
</feature>
<dbReference type="GO" id="GO:0005509">
    <property type="term" value="F:calcium ion binding"/>
    <property type="evidence" value="ECO:0007669"/>
    <property type="project" value="InterPro"/>
</dbReference>
<evidence type="ECO:0000256" key="7">
    <source>
        <dbReference type="SAM" id="MobiDB-lite"/>
    </source>
</evidence>
<keyword evidence="8" id="KW-1185">Reference proteome</keyword>
<comment type="similarity">
    <text evidence="2 6">Belongs to the glycosyl hydrolase 47 family.</text>
</comment>
<keyword evidence="5" id="KW-0106">Calcium</keyword>
<keyword evidence="5" id="KW-0479">Metal-binding</keyword>
<dbReference type="GO" id="GO:0016020">
    <property type="term" value="C:membrane"/>
    <property type="evidence" value="ECO:0007669"/>
    <property type="project" value="InterPro"/>
</dbReference>
<dbReference type="InterPro" id="IPR001382">
    <property type="entry name" value="Glyco_hydro_47"/>
</dbReference>
<evidence type="ECO:0000256" key="3">
    <source>
        <dbReference type="ARBA" id="ARBA00022824"/>
    </source>
</evidence>
<dbReference type="PANTHER" id="PTHR45679:SF6">
    <property type="entry name" value="ER DEGRADATION-ENHANCING ALPHA-MANNOSIDASE-LIKE PROTEIN 2"/>
    <property type="match status" value="1"/>
</dbReference>
<comment type="cofactor">
    <cofactor evidence="5">
        <name>Ca(2+)</name>
        <dbReference type="ChEBI" id="CHEBI:29108"/>
    </cofactor>
</comment>
<dbReference type="InterPro" id="IPR012341">
    <property type="entry name" value="6hp_glycosidase-like_sf"/>
</dbReference>
<dbReference type="GO" id="GO:1904380">
    <property type="term" value="P:endoplasmic reticulum mannose trimming"/>
    <property type="evidence" value="ECO:0007669"/>
    <property type="project" value="InterPro"/>
</dbReference>
<dbReference type="Gene3D" id="1.50.10.10">
    <property type="match status" value="2"/>
</dbReference>
<protein>
    <recommendedName>
        <fullName evidence="6">alpha-1,2-Mannosidase</fullName>
        <ecNumber evidence="6">3.2.1.-</ecNumber>
    </recommendedName>
</protein>
<evidence type="ECO:0000256" key="1">
    <source>
        <dbReference type="ARBA" id="ARBA00004240"/>
    </source>
</evidence>
<dbReference type="WBParaSite" id="PgR057_g052_t02">
    <property type="protein sequence ID" value="PgR057_g052_t02"/>
    <property type="gene ID" value="PgR057_g052"/>
</dbReference>
<dbReference type="Pfam" id="PF01532">
    <property type="entry name" value="Glyco_hydro_47"/>
    <property type="match status" value="2"/>
</dbReference>
<comment type="subcellular location">
    <subcellularLocation>
        <location evidence="1">Endoplasmic reticulum</location>
    </subcellularLocation>
</comment>